<proteinExistence type="predicted"/>
<accession>A0A848L4X5</accession>
<dbReference type="InterPro" id="IPR013320">
    <property type="entry name" value="ConA-like_dom_sf"/>
</dbReference>
<dbReference type="Pfam" id="PF17963">
    <property type="entry name" value="Big_9"/>
    <property type="match status" value="1"/>
</dbReference>
<dbReference type="SMART" id="SM00560">
    <property type="entry name" value="LamGL"/>
    <property type="match status" value="2"/>
</dbReference>
<dbReference type="Gene3D" id="2.60.40.3440">
    <property type="match status" value="1"/>
</dbReference>
<feature type="domain" description="LamG-like jellyroll fold" evidence="4">
    <location>
        <begin position="429"/>
        <end position="571"/>
    </location>
</feature>
<comment type="caution">
    <text evidence="5">The sequence shown here is derived from an EMBL/GenBank/DDBJ whole genome shotgun (WGS) entry which is preliminary data.</text>
</comment>
<dbReference type="InterPro" id="IPR006558">
    <property type="entry name" value="LamG-like"/>
</dbReference>
<protein>
    <submittedName>
        <fullName evidence="5">Cadherin-like domain-containing protein</fullName>
    </submittedName>
</protein>
<gene>
    <name evidence="5" type="ORF">HG543_02645</name>
</gene>
<evidence type="ECO:0000313" key="6">
    <source>
        <dbReference type="Proteomes" id="UP000518300"/>
    </source>
</evidence>
<reference evidence="5 6" key="1">
    <citation type="submission" date="2020-04" db="EMBL/GenBank/DDBJ databases">
        <title>Draft genome of Pyxidicoccus fallax type strain.</title>
        <authorList>
            <person name="Whitworth D.E."/>
        </authorList>
    </citation>
    <scope>NUCLEOTIDE SEQUENCE [LARGE SCALE GENOMIC DNA]</scope>
    <source>
        <strain evidence="5 6">DSM 14698</strain>
    </source>
</reference>
<dbReference type="RefSeq" id="WP_169343047.1">
    <property type="nucleotide sequence ID" value="NZ_JABBJJ010000007.1"/>
</dbReference>
<sequence length="905" mass="96003">MFCSLWLSTLPAGARAQERLTFQERAAESFLHPDVVHGNTELFGTPGVLQVRQWSPDERAAYPDLTGNTLRMRLDETAATPGDRLQCLPATPGLTPLLEGSGGSDVRSVAGVLGNALDMPTDRNTHVRLVAEGMGVDLASNANAVTLMGWIRPRSWAGSEGIQHIFDVGGTGGSRLGVSLWGTDELRAWAEAPDANTEPLTAYVQVPPFPGRWRMLATVFELSPTNRVSFYLDGKLLGARAMPFSAATTGNALSNRAALGSDETYEDNHFEGALDEPSIWKRALPAEELRRIWLRQSGPYGGGEPATFVSRVLDSGGPRVRWDTLGWKPRAPAWKGLPDEGITETGYTEGNVSMAGNVLLLHADGVGTLGSRESVPDASGRGHAATFTAPDGEPATYVPGRVGEGLAIPQAGYLTVGGDATPDFAFGKEDFTWSAWVKLGACVDNNLVVMGAEGSSGQPHVWLGGGCEAQVCPDGRAWWVLRDSTGDVMYVCHSTRLDDGEWHHLVGVKSGHAPATLTLYVDGEPLSKTHTYEGDFSFDQAPLLGQFPRLDYPTEVTVDEVAIWRRALNSKEVSDIWRRGGTRLKLQVRTCDAPGCAGVPFVGPDGTAATYFSEATHGSDDRPPELGPLGEAGARPGRYFQYAVTLETDSSRDTPGLTEVTVLAANSAPVATPEVFEIPAIGVLQVAAPGVLGNDVDGEGGALRAVLTSGATEGLLQLGEDGAFQYIPAPGFSGTDRFRYRVSDGALESPEVEVVLTVNATAAPGSPRIDRPAANEVLHTRTPVLEGTADPGVEVELLVNGTVLGRTTADAQGRWRYAVTAEQALPVGSHRVVAYAVGVTQTRSGPSTEVAFGIQTRELDVTGWGCGSTGGGRGALGLTWLVLLAWALWTEHLARARRARSASGS</sequence>
<feature type="region of interest" description="Disordered" evidence="3">
    <location>
        <begin position="371"/>
        <end position="392"/>
    </location>
</feature>
<evidence type="ECO:0000256" key="3">
    <source>
        <dbReference type="SAM" id="MobiDB-lite"/>
    </source>
</evidence>
<evidence type="ECO:0000256" key="2">
    <source>
        <dbReference type="ARBA" id="ARBA00023157"/>
    </source>
</evidence>
<keyword evidence="2" id="KW-1015">Disulfide bond</keyword>
<dbReference type="InterPro" id="IPR013783">
    <property type="entry name" value="Ig-like_fold"/>
</dbReference>
<evidence type="ECO:0000259" key="4">
    <source>
        <dbReference type="SMART" id="SM00560"/>
    </source>
</evidence>
<organism evidence="5 6">
    <name type="scientific">Pyxidicoccus fallax</name>
    <dbReference type="NCBI Taxonomy" id="394095"/>
    <lineage>
        <taxon>Bacteria</taxon>
        <taxon>Pseudomonadati</taxon>
        <taxon>Myxococcota</taxon>
        <taxon>Myxococcia</taxon>
        <taxon>Myxococcales</taxon>
        <taxon>Cystobacterineae</taxon>
        <taxon>Myxococcaceae</taxon>
        <taxon>Pyxidicoccus</taxon>
    </lineage>
</organism>
<keyword evidence="1" id="KW-0732">Signal</keyword>
<dbReference type="Gene3D" id="2.60.120.200">
    <property type="match status" value="2"/>
</dbReference>
<dbReference type="Gene3D" id="2.60.40.10">
    <property type="entry name" value="Immunoglobulins"/>
    <property type="match status" value="1"/>
</dbReference>
<dbReference type="Proteomes" id="UP000518300">
    <property type="component" value="Unassembled WGS sequence"/>
</dbReference>
<name>A0A848L4X5_9BACT</name>
<dbReference type="AlphaFoldDB" id="A0A848L4X5"/>
<evidence type="ECO:0000256" key="1">
    <source>
        <dbReference type="ARBA" id="ARBA00022729"/>
    </source>
</evidence>
<feature type="domain" description="LamG-like jellyroll fold" evidence="4">
    <location>
        <begin position="143"/>
        <end position="287"/>
    </location>
</feature>
<dbReference type="Pfam" id="PF13385">
    <property type="entry name" value="Laminin_G_3"/>
    <property type="match status" value="2"/>
</dbReference>
<dbReference type="SUPFAM" id="SSF49899">
    <property type="entry name" value="Concanavalin A-like lectins/glucanases"/>
    <property type="match status" value="2"/>
</dbReference>
<evidence type="ECO:0000313" key="5">
    <source>
        <dbReference type="EMBL" id="NMO13764.1"/>
    </source>
</evidence>
<dbReference type="EMBL" id="JABBJJ010000007">
    <property type="protein sequence ID" value="NMO13764.1"/>
    <property type="molecule type" value="Genomic_DNA"/>
</dbReference>
<keyword evidence="6" id="KW-1185">Reference proteome</keyword>